<dbReference type="Proteomes" id="UP001631969">
    <property type="component" value="Unassembled WGS sequence"/>
</dbReference>
<proteinExistence type="predicted"/>
<reference evidence="1" key="1">
    <citation type="submission" date="2024-12" db="EMBL/GenBank/DDBJ databases">
        <authorList>
            <person name="Wu N."/>
        </authorList>
    </citation>
    <scope>NUCLEOTIDE SEQUENCE</scope>
    <source>
        <strain evidence="1">P15</strain>
    </source>
</reference>
<evidence type="ECO:0000313" key="2">
    <source>
        <dbReference type="Proteomes" id="UP001631969"/>
    </source>
</evidence>
<name>A0ACC7NW96_9BACL</name>
<dbReference type="EMBL" id="JBJURJ010000006">
    <property type="protein sequence ID" value="MFM9328657.1"/>
    <property type="molecule type" value="Genomic_DNA"/>
</dbReference>
<organism evidence="1 2">
    <name type="scientific">Paenibacillus mesotrionivorans</name>
    <dbReference type="NCBI Taxonomy" id="3160968"/>
    <lineage>
        <taxon>Bacteria</taxon>
        <taxon>Bacillati</taxon>
        <taxon>Bacillota</taxon>
        <taxon>Bacilli</taxon>
        <taxon>Bacillales</taxon>
        <taxon>Paenibacillaceae</taxon>
        <taxon>Paenibacillus</taxon>
    </lineage>
</organism>
<sequence length="241" mass="26937">MAITTNELITRVAAVSKELYAAGSRIFPSVRLAQAMLETGGRVPSWNNLFGIKVGSGVPNAYWDGRFVNRTTREVLNGQVYENVSAQWRYYDTLEDSIRDHELFLQAPRYASVRAARTPLEQCQALYDSGYATDAPAEVDGDPSYWEKLWGIIQTRGFTSFDTAAAALRNELLGRFGALELELGRLDIRTEQLETTGRLPVVPEWARVAVNTAVAQGVIDTPEGGSMDFYRMLTVLHRRQL</sequence>
<keyword evidence="1" id="KW-0378">Hydrolase</keyword>
<accession>A0ACC7NW96</accession>
<keyword evidence="2" id="KW-1185">Reference proteome</keyword>
<gene>
    <name evidence="1" type="ORF">ACI1P1_10190</name>
</gene>
<protein>
    <submittedName>
        <fullName evidence="1">Glycoside hydrolase family 73 protein</fullName>
    </submittedName>
</protein>
<comment type="caution">
    <text evidence="1">The sequence shown here is derived from an EMBL/GenBank/DDBJ whole genome shotgun (WGS) entry which is preliminary data.</text>
</comment>
<evidence type="ECO:0000313" key="1">
    <source>
        <dbReference type="EMBL" id="MFM9328657.1"/>
    </source>
</evidence>